<proteinExistence type="evidence at transcript level"/>
<evidence type="ECO:0000313" key="1">
    <source>
        <dbReference type="EMBL" id="AFP57566.1"/>
    </source>
</evidence>
<accession>J7G1R4</accession>
<dbReference type="PANTHER" id="PTHR14787">
    <property type="entry name" value="C10ORF188 FAMILY MEMBER"/>
    <property type="match status" value="1"/>
</dbReference>
<protein>
    <submittedName>
        <fullName evidence="1">Uncharacterized protein</fullName>
    </submittedName>
</protein>
<organism evidence="1">
    <name type="scientific">Latrodectus hesperus</name>
    <name type="common">Western black widow spider</name>
    <dbReference type="NCBI Taxonomy" id="256737"/>
    <lineage>
        <taxon>Eukaryota</taxon>
        <taxon>Metazoa</taxon>
        <taxon>Ecdysozoa</taxon>
        <taxon>Arthropoda</taxon>
        <taxon>Chelicerata</taxon>
        <taxon>Arachnida</taxon>
        <taxon>Araneae</taxon>
        <taxon>Araneomorphae</taxon>
        <taxon>Entelegynae</taxon>
        <taxon>Araneoidea</taxon>
        <taxon>Theridiidae</taxon>
        <taxon>Latrodectus</taxon>
    </lineage>
</organism>
<name>J7G1R4_LATHE</name>
<dbReference type="AlphaFoldDB" id="J7G1R4"/>
<dbReference type="EMBL" id="JX262196">
    <property type="protein sequence ID" value="AFP57566.1"/>
    <property type="molecule type" value="mRNA"/>
</dbReference>
<dbReference type="InterPro" id="IPR028043">
    <property type="entry name" value="PAAT-like"/>
</dbReference>
<sequence length="258" mass="29088">MNVQCSWKISDDRTISDAIFYNRDTNDIDLEDEINVENCILLKAPDKCEGLYPTVPACQLLICCEPPNCISRISAISEAKVIEVYGHHGEYLKTVFNYSLDESENLFVFRGDVELDKPLSVCSIKFVNLQSPNEMWLFGVKIYTDRATCSPQNPFSTIAQKHVGDSLDNKEEILRQCFGNLLKMGLPQIATPKSCENLQNYTSLPEVPTSNEINALSKNLNIQMNEENEISKMMEDVLLNDENAKLKSTTSSQVPTFV</sequence>
<dbReference type="Pfam" id="PF14958">
    <property type="entry name" value="PAAT-like"/>
    <property type="match status" value="1"/>
</dbReference>
<reference evidence="1" key="1">
    <citation type="journal article" date="2012" name="J. Biol. Chem.">
        <title>Spider glue proteins have distinct architectures compared with traditional spidroin family members.</title>
        <authorList>
            <person name="Vasanthavada K."/>
            <person name="Hu X."/>
            <person name="Tuton-Blasingame T."/>
            <person name="Hsia Y."/>
            <person name="Sampath S."/>
            <person name="Pacheco R."/>
            <person name="Freeark J."/>
            <person name="Falick A.M."/>
            <person name="Tang S."/>
            <person name="Fong J."/>
            <person name="Kohler K."/>
            <person name="La Mattina-Hawkins C."/>
            <person name="Vierra C."/>
        </authorList>
    </citation>
    <scope>NUCLEOTIDE SEQUENCE</scope>
</reference>
<feature type="non-terminal residue" evidence="1">
    <location>
        <position position="258"/>
    </location>
</feature>
<dbReference type="PANTHER" id="PTHR14787:SF1">
    <property type="entry name" value="ATPASE PAAT"/>
    <property type="match status" value="1"/>
</dbReference>